<dbReference type="AlphaFoldDB" id="A0AAU9VXD9"/>
<accession>A0AAU9VXD9</accession>
<name>A0AAU9VXD9_9CNID</name>
<organism evidence="1 2">
    <name type="scientific">Pocillopora meandrina</name>
    <dbReference type="NCBI Taxonomy" id="46732"/>
    <lineage>
        <taxon>Eukaryota</taxon>
        <taxon>Metazoa</taxon>
        <taxon>Cnidaria</taxon>
        <taxon>Anthozoa</taxon>
        <taxon>Hexacorallia</taxon>
        <taxon>Scleractinia</taxon>
        <taxon>Astrocoeniina</taxon>
        <taxon>Pocilloporidae</taxon>
        <taxon>Pocillopora</taxon>
    </lineage>
</organism>
<keyword evidence="2" id="KW-1185">Reference proteome</keyword>
<proteinExistence type="predicted"/>
<evidence type="ECO:0000313" key="1">
    <source>
        <dbReference type="EMBL" id="CAH3041899.1"/>
    </source>
</evidence>
<dbReference type="Proteomes" id="UP001159428">
    <property type="component" value="Unassembled WGS sequence"/>
</dbReference>
<gene>
    <name evidence="1" type="ORF">PMEA_00028445</name>
</gene>
<dbReference type="PANTHER" id="PTHR47510:SF3">
    <property type="entry name" value="ENDO_EXONUCLEASE_PHOSPHATASE DOMAIN-CONTAINING PROTEIN"/>
    <property type="match status" value="1"/>
</dbReference>
<dbReference type="EMBL" id="CALNXJ010000006">
    <property type="protein sequence ID" value="CAH3041899.1"/>
    <property type="molecule type" value="Genomic_DNA"/>
</dbReference>
<dbReference type="PANTHER" id="PTHR47510">
    <property type="entry name" value="REVERSE TRANSCRIPTASE DOMAIN-CONTAINING PROTEIN"/>
    <property type="match status" value="1"/>
</dbReference>
<protein>
    <submittedName>
        <fullName evidence="1">Uncharacterized protein</fullName>
    </submittedName>
</protein>
<reference evidence="1 2" key="1">
    <citation type="submission" date="2022-05" db="EMBL/GenBank/DDBJ databases">
        <authorList>
            <consortium name="Genoscope - CEA"/>
            <person name="William W."/>
        </authorList>
    </citation>
    <scope>NUCLEOTIDE SEQUENCE [LARGE SCALE GENOMIC DNA]</scope>
</reference>
<dbReference type="InterPro" id="IPR036691">
    <property type="entry name" value="Endo/exonu/phosph_ase_sf"/>
</dbReference>
<sequence>LSGDIHPLPGPDTTTKLLKCRQHFTETKELALERDFDILTISESWFNSSVTNSVVEIPGYKDFRLDRLGKAGAGVCAYVKSTLKVKVLKDLTEISESGLHQLWIQVQNKKLRSLLVCIVYRPPEIGTACLARE</sequence>
<evidence type="ECO:0000313" key="2">
    <source>
        <dbReference type="Proteomes" id="UP001159428"/>
    </source>
</evidence>
<feature type="non-terminal residue" evidence="1">
    <location>
        <position position="1"/>
    </location>
</feature>
<dbReference type="SUPFAM" id="SSF56219">
    <property type="entry name" value="DNase I-like"/>
    <property type="match status" value="1"/>
</dbReference>
<comment type="caution">
    <text evidence="1">The sequence shown here is derived from an EMBL/GenBank/DDBJ whole genome shotgun (WGS) entry which is preliminary data.</text>
</comment>
<dbReference type="Gene3D" id="3.60.10.10">
    <property type="entry name" value="Endonuclease/exonuclease/phosphatase"/>
    <property type="match status" value="1"/>
</dbReference>